<dbReference type="Pfam" id="PF07776">
    <property type="entry name" value="zf-AD"/>
    <property type="match status" value="1"/>
</dbReference>
<evidence type="ECO:0000256" key="15">
    <source>
        <dbReference type="ARBA" id="ARBA00082667"/>
    </source>
</evidence>
<evidence type="ECO:0000256" key="11">
    <source>
        <dbReference type="ARBA" id="ARBA00023125"/>
    </source>
</evidence>
<evidence type="ECO:0000256" key="12">
    <source>
        <dbReference type="ARBA" id="ARBA00023163"/>
    </source>
</evidence>
<dbReference type="FunFam" id="3.30.160.60:FF:000100">
    <property type="entry name" value="Zinc finger 45-like"/>
    <property type="match status" value="2"/>
</dbReference>
<dbReference type="STRING" id="62324.A0A182RG22"/>
<dbReference type="GO" id="GO:0005737">
    <property type="term" value="C:cytoplasm"/>
    <property type="evidence" value="ECO:0007669"/>
    <property type="project" value="UniProtKB-SubCell"/>
</dbReference>
<dbReference type="GO" id="GO:0001227">
    <property type="term" value="F:DNA-binding transcription repressor activity, RNA polymerase II-specific"/>
    <property type="evidence" value="ECO:0007669"/>
    <property type="project" value="TreeGrafter"/>
</dbReference>
<evidence type="ECO:0000256" key="4">
    <source>
        <dbReference type="ARBA" id="ARBA00022490"/>
    </source>
</evidence>
<evidence type="ECO:0000256" key="18">
    <source>
        <dbReference type="SAM" id="MobiDB-lite"/>
    </source>
</evidence>
<evidence type="ECO:0000256" key="3">
    <source>
        <dbReference type="ARBA" id="ARBA00022473"/>
    </source>
</evidence>
<feature type="domain" description="C2H2-type" evidence="19">
    <location>
        <begin position="304"/>
        <end position="331"/>
    </location>
</feature>
<feature type="domain" description="C2H2-type" evidence="19">
    <location>
        <begin position="205"/>
        <end position="230"/>
    </location>
</feature>
<feature type="binding site" evidence="17">
    <location>
        <position position="54"/>
    </location>
    <ligand>
        <name>Zn(2+)</name>
        <dbReference type="ChEBI" id="CHEBI:29105"/>
    </ligand>
</feature>
<dbReference type="InterPro" id="IPR013087">
    <property type="entry name" value="Znf_C2H2_type"/>
</dbReference>
<dbReference type="FunFam" id="3.30.160.60:FF:002343">
    <property type="entry name" value="Zinc finger protein 33A"/>
    <property type="match status" value="1"/>
</dbReference>
<dbReference type="PROSITE" id="PS51915">
    <property type="entry name" value="ZAD"/>
    <property type="match status" value="1"/>
</dbReference>
<keyword evidence="3" id="KW-0217">Developmental protein</keyword>
<dbReference type="VEuPathDB" id="VectorBase:AFUN005159"/>
<keyword evidence="11" id="KW-0238">DNA-binding</keyword>
<evidence type="ECO:0000256" key="9">
    <source>
        <dbReference type="ARBA" id="ARBA00022833"/>
    </source>
</evidence>
<keyword evidence="9 17" id="KW-0862">Zinc</keyword>
<sequence>MQCRICLKQCDDNDNEKSATLFHSFINGVHIGEFINDLFDLQMAEDDSLPQTVCEQCHLELQIVSIFRDRLLMSEKTLRTSIQYGEAVTYEEGLVEESIASCTATTSTLDPAEQDSMTTASRCGNCKKMIYETEPTYLVQQSCPSSGITNKVLCQECYQQIPTGQKETEGGVQKASIQAKLDISPLTIDLQPSDPPNIGSKPYRFCCVTHCSEQFTDEAALIKHTQAIHAIKINKNRENQEPGRPFKCNICFRAFASSKNLRVHQLVRSNVHYRNFTCNTCPFRAGSLAALTIHKRSHTGERPFECDSCEKRFYSEALLKSHQVCHRGERPFECSYCSKKFARKRNMMEHFWLCQSDEKPYQCDDCSARFKTMQHLRLHRRLHTGEKPYTCSLCAKNFHYINDRKRHELSHAGTKPYSCKTCDASYTRKYALSMHERTHTGEQPFGCTDCGKRFSQSSLLKRHLARHRRGENSVLSKQQNSSAGRKSRLKKVVTNSN</sequence>
<evidence type="ECO:0000256" key="13">
    <source>
        <dbReference type="ARBA" id="ARBA00023242"/>
    </source>
</evidence>
<protein>
    <recommendedName>
        <fullName evidence="14">Zinc finger protein unc-98</fullName>
    </recommendedName>
    <alternativeName>
        <fullName evidence="15">Uncoordinated protein 98</fullName>
    </alternativeName>
</protein>
<keyword evidence="7 16" id="KW-0863">Zinc-finger</keyword>
<dbReference type="SMART" id="SM00355">
    <property type="entry name" value="ZnF_C2H2"/>
    <property type="match status" value="9"/>
</dbReference>
<evidence type="ECO:0000256" key="5">
    <source>
        <dbReference type="ARBA" id="ARBA00022723"/>
    </source>
</evidence>
<proteinExistence type="predicted"/>
<dbReference type="FunFam" id="3.30.160.60:FF:002530">
    <property type="entry name" value="Zinc finger protein"/>
    <property type="match status" value="1"/>
</dbReference>
<dbReference type="SMART" id="SM00868">
    <property type="entry name" value="zf-AD"/>
    <property type="match status" value="1"/>
</dbReference>
<feature type="binding site" evidence="17">
    <location>
        <position position="3"/>
    </location>
    <ligand>
        <name>Zn(2+)</name>
        <dbReference type="ChEBI" id="CHEBI:29105"/>
    </ligand>
</feature>
<dbReference type="GO" id="GO:0000978">
    <property type="term" value="F:RNA polymerase II cis-regulatory region sequence-specific DNA binding"/>
    <property type="evidence" value="ECO:0007669"/>
    <property type="project" value="TreeGrafter"/>
</dbReference>
<keyword evidence="6" id="KW-0677">Repeat</keyword>
<dbReference type="AlphaFoldDB" id="A0A182RG22"/>
<dbReference type="GO" id="GO:0005654">
    <property type="term" value="C:nucleoplasm"/>
    <property type="evidence" value="ECO:0007669"/>
    <property type="project" value="TreeGrafter"/>
</dbReference>
<dbReference type="Gene3D" id="3.30.160.60">
    <property type="entry name" value="Classic Zinc Finger"/>
    <property type="match status" value="9"/>
</dbReference>
<dbReference type="EnsemblMetazoa" id="AFUN005159-RA">
    <property type="protein sequence ID" value="AFUN005159-PA"/>
    <property type="gene ID" value="AFUN005159"/>
</dbReference>
<dbReference type="Pfam" id="PF00096">
    <property type="entry name" value="zf-C2H2"/>
    <property type="match status" value="4"/>
</dbReference>
<feature type="compositionally biased region" description="Polar residues" evidence="18">
    <location>
        <begin position="473"/>
        <end position="484"/>
    </location>
</feature>
<dbReference type="PANTHER" id="PTHR24399">
    <property type="entry name" value="ZINC FINGER AND BTB DOMAIN-CONTAINING"/>
    <property type="match status" value="1"/>
</dbReference>
<dbReference type="FunFam" id="3.30.160.60:FF:000446">
    <property type="entry name" value="Zinc finger protein"/>
    <property type="match status" value="1"/>
</dbReference>
<feature type="domain" description="C2H2-type" evidence="19">
    <location>
        <begin position="276"/>
        <end position="303"/>
    </location>
</feature>
<organism evidence="21">
    <name type="scientific">Anopheles funestus</name>
    <name type="common">African malaria mosquito</name>
    <dbReference type="NCBI Taxonomy" id="62324"/>
    <lineage>
        <taxon>Eukaryota</taxon>
        <taxon>Metazoa</taxon>
        <taxon>Ecdysozoa</taxon>
        <taxon>Arthropoda</taxon>
        <taxon>Hexapoda</taxon>
        <taxon>Insecta</taxon>
        <taxon>Pterygota</taxon>
        <taxon>Neoptera</taxon>
        <taxon>Endopterygota</taxon>
        <taxon>Diptera</taxon>
        <taxon>Nematocera</taxon>
        <taxon>Culicoidea</taxon>
        <taxon>Culicidae</taxon>
        <taxon>Anophelinae</taxon>
        <taxon>Anopheles</taxon>
    </lineage>
</organism>
<keyword evidence="12" id="KW-0804">Transcription</keyword>
<feature type="domain" description="C2H2-type" evidence="19">
    <location>
        <begin position="417"/>
        <end position="444"/>
    </location>
</feature>
<feature type="domain" description="C2H2-type" evidence="19">
    <location>
        <begin position="445"/>
        <end position="472"/>
    </location>
</feature>
<evidence type="ECO:0000259" key="19">
    <source>
        <dbReference type="PROSITE" id="PS50157"/>
    </source>
</evidence>
<keyword evidence="13" id="KW-0539">Nucleus</keyword>
<feature type="domain" description="C2H2-type" evidence="19">
    <location>
        <begin position="361"/>
        <end position="388"/>
    </location>
</feature>
<evidence type="ECO:0000256" key="7">
    <source>
        <dbReference type="ARBA" id="ARBA00022771"/>
    </source>
</evidence>
<dbReference type="PROSITE" id="PS00028">
    <property type="entry name" value="ZINC_FINGER_C2H2_1"/>
    <property type="match status" value="6"/>
</dbReference>
<reference evidence="21" key="1">
    <citation type="submission" date="2020-05" db="UniProtKB">
        <authorList>
            <consortium name="EnsemblMetazoa"/>
        </authorList>
    </citation>
    <scope>IDENTIFICATION</scope>
    <source>
        <strain evidence="21">FUMOZ</strain>
    </source>
</reference>
<dbReference type="VEuPathDB" id="VectorBase:AFUN2_010053"/>
<evidence type="ECO:0000259" key="20">
    <source>
        <dbReference type="PROSITE" id="PS51915"/>
    </source>
</evidence>
<evidence type="ECO:0000256" key="10">
    <source>
        <dbReference type="ARBA" id="ARBA00023015"/>
    </source>
</evidence>
<dbReference type="PANTHER" id="PTHR24399:SF23">
    <property type="entry name" value="C2H2-TYPE DOMAIN-CONTAINING PROTEIN"/>
    <property type="match status" value="1"/>
</dbReference>
<dbReference type="SUPFAM" id="SSF57667">
    <property type="entry name" value="beta-beta-alpha zinc fingers"/>
    <property type="match status" value="4"/>
</dbReference>
<evidence type="ECO:0000256" key="14">
    <source>
        <dbReference type="ARBA" id="ARBA00070899"/>
    </source>
</evidence>
<evidence type="ECO:0000313" key="21">
    <source>
        <dbReference type="EnsemblMetazoa" id="AFUN005159-PA"/>
    </source>
</evidence>
<feature type="domain" description="ZAD" evidence="20">
    <location>
        <begin position="1"/>
        <end position="81"/>
    </location>
</feature>
<evidence type="ECO:0000256" key="8">
    <source>
        <dbReference type="ARBA" id="ARBA00022782"/>
    </source>
</evidence>
<evidence type="ECO:0000256" key="6">
    <source>
        <dbReference type="ARBA" id="ARBA00022737"/>
    </source>
</evidence>
<evidence type="ECO:0000256" key="17">
    <source>
        <dbReference type="PROSITE-ProRule" id="PRU01263"/>
    </source>
</evidence>
<evidence type="ECO:0000256" key="1">
    <source>
        <dbReference type="ARBA" id="ARBA00004123"/>
    </source>
</evidence>
<feature type="region of interest" description="Disordered" evidence="18">
    <location>
        <begin position="465"/>
        <end position="497"/>
    </location>
</feature>
<keyword evidence="8" id="KW-0221">Differentiation</keyword>
<evidence type="ECO:0000256" key="16">
    <source>
        <dbReference type="PROSITE-ProRule" id="PRU00042"/>
    </source>
</evidence>
<dbReference type="PROSITE" id="PS50157">
    <property type="entry name" value="ZINC_FINGER_C2H2_2"/>
    <property type="match status" value="9"/>
</dbReference>
<keyword evidence="5 17" id="KW-0479">Metal-binding</keyword>
<dbReference type="FunFam" id="3.30.160.60:FF:000557">
    <property type="entry name" value="zinc finger and SCAN domain-containing protein 29"/>
    <property type="match status" value="1"/>
</dbReference>
<feature type="binding site" evidence="17">
    <location>
        <position position="6"/>
    </location>
    <ligand>
        <name>Zn(2+)</name>
        <dbReference type="ChEBI" id="CHEBI:29105"/>
    </ligand>
</feature>
<dbReference type="SUPFAM" id="SSF57716">
    <property type="entry name" value="Glucocorticoid receptor-like (DNA-binding domain)"/>
    <property type="match status" value="1"/>
</dbReference>
<feature type="domain" description="C2H2-type" evidence="19">
    <location>
        <begin position="332"/>
        <end position="360"/>
    </location>
</feature>
<dbReference type="GO" id="GO:0008270">
    <property type="term" value="F:zinc ion binding"/>
    <property type="evidence" value="ECO:0007669"/>
    <property type="project" value="UniProtKB-UniRule"/>
</dbReference>
<dbReference type="InterPro" id="IPR036236">
    <property type="entry name" value="Znf_C2H2_sf"/>
</dbReference>
<comment type="subcellular location">
    <subcellularLocation>
        <location evidence="2">Cytoplasm</location>
    </subcellularLocation>
    <subcellularLocation>
        <location evidence="1">Nucleus</location>
    </subcellularLocation>
</comment>
<dbReference type="FunFam" id="3.30.160.60:FF:000870">
    <property type="entry name" value="zinc finger protein 197 isoform X1"/>
    <property type="match status" value="1"/>
</dbReference>
<feature type="domain" description="C2H2-type" evidence="19">
    <location>
        <begin position="389"/>
        <end position="416"/>
    </location>
</feature>
<feature type="domain" description="C2H2-type" evidence="19">
    <location>
        <begin position="246"/>
        <end position="272"/>
    </location>
</feature>
<accession>A0A182RG22</accession>
<evidence type="ECO:0000256" key="2">
    <source>
        <dbReference type="ARBA" id="ARBA00004496"/>
    </source>
</evidence>
<dbReference type="GO" id="GO:0030154">
    <property type="term" value="P:cell differentiation"/>
    <property type="evidence" value="ECO:0007669"/>
    <property type="project" value="UniProtKB-KW"/>
</dbReference>
<feature type="binding site" evidence="17">
    <location>
        <position position="57"/>
    </location>
    <ligand>
        <name>Zn(2+)</name>
        <dbReference type="ChEBI" id="CHEBI:29105"/>
    </ligand>
</feature>
<dbReference type="InterPro" id="IPR012934">
    <property type="entry name" value="Znf_AD"/>
</dbReference>
<name>A0A182RG22_ANOFN</name>
<keyword evidence="4" id="KW-0963">Cytoplasm</keyword>
<keyword evidence="10" id="KW-0805">Transcription regulation</keyword>
<dbReference type="Gene3D" id="3.40.1800.20">
    <property type="match status" value="1"/>
</dbReference>